<name>A0A2A3E5N8_APICC</name>
<dbReference type="OrthoDB" id="7681072at2759"/>
<sequence>MQKIKKAKVNQAIEILWLNKKDGLKKKIKMEKIKKLQNIDTQCKIIHYYKKSERQYPISFSRHRILSEIKSYINKKDWNKAKNLFLLLLESSIDIEPLIWRYSFIFTLYNNIDNLSNIFQFFNMCIGSLHSDKNVILKNILLLQHK</sequence>
<reference evidence="1 2" key="1">
    <citation type="submission" date="2014-07" db="EMBL/GenBank/DDBJ databases">
        <title>Genomic and transcriptomic analysis on Apis cerana provide comprehensive insights into honey bee biology.</title>
        <authorList>
            <person name="Diao Q."/>
            <person name="Sun L."/>
            <person name="Zheng H."/>
            <person name="Zheng H."/>
            <person name="Xu S."/>
            <person name="Wang S."/>
            <person name="Zeng Z."/>
            <person name="Hu F."/>
            <person name="Su S."/>
            <person name="Wu J."/>
        </authorList>
    </citation>
    <scope>NUCLEOTIDE SEQUENCE [LARGE SCALE GENOMIC DNA]</scope>
    <source>
        <tissue evidence="1">Pupae without intestine</tissue>
    </source>
</reference>
<accession>A0A2A3E5N8</accession>
<keyword evidence="2" id="KW-1185">Reference proteome</keyword>
<proteinExistence type="predicted"/>
<dbReference type="AlphaFoldDB" id="A0A2A3E5N8"/>
<organism evidence="1 2">
    <name type="scientific">Apis cerana cerana</name>
    <name type="common">Oriental honeybee</name>
    <dbReference type="NCBI Taxonomy" id="94128"/>
    <lineage>
        <taxon>Eukaryota</taxon>
        <taxon>Metazoa</taxon>
        <taxon>Ecdysozoa</taxon>
        <taxon>Arthropoda</taxon>
        <taxon>Hexapoda</taxon>
        <taxon>Insecta</taxon>
        <taxon>Pterygota</taxon>
        <taxon>Neoptera</taxon>
        <taxon>Endopterygota</taxon>
        <taxon>Hymenoptera</taxon>
        <taxon>Apocrita</taxon>
        <taxon>Aculeata</taxon>
        <taxon>Apoidea</taxon>
        <taxon>Anthophila</taxon>
        <taxon>Apidae</taxon>
        <taxon>Apis</taxon>
    </lineage>
</organism>
<protein>
    <submittedName>
        <fullName evidence="1">Uncharacterized protein</fullName>
    </submittedName>
</protein>
<dbReference type="Proteomes" id="UP000242457">
    <property type="component" value="Unassembled WGS sequence"/>
</dbReference>
<dbReference type="EMBL" id="KZ288379">
    <property type="protein sequence ID" value="PBC26566.1"/>
    <property type="molecule type" value="Genomic_DNA"/>
</dbReference>
<evidence type="ECO:0000313" key="1">
    <source>
        <dbReference type="EMBL" id="PBC26566.1"/>
    </source>
</evidence>
<evidence type="ECO:0000313" key="2">
    <source>
        <dbReference type="Proteomes" id="UP000242457"/>
    </source>
</evidence>
<gene>
    <name evidence="1" type="ORF">APICC_09081</name>
</gene>